<gene>
    <name evidence="1" type="ORF">Tci_903822</name>
</gene>
<dbReference type="AlphaFoldDB" id="A0A699VCF0"/>
<name>A0A699VCF0_TANCI</name>
<evidence type="ECO:0000313" key="1">
    <source>
        <dbReference type="EMBL" id="GFD31853.1"/>
    </source>
</evidence>
<dbReference type="EMBL" id="BKCJ011418159">
    <property type="protein sequence ID" value="GFD31853.1"/>
    <property type="molecule type" value="Genomic_DNA"/>
</dbReference>
<accession>A0A699VCF0</accession>
<sequence length="116" mass="13029">MVLNWETTKTAQAKEISSLKKRVKRLEKKKRDEDIFGVNDQDDTLMFDEDKDLQGEEVVVEKEVDGKYVNVVEEINAASIATSITTTTLTISMDEITLAKALIKIKTSRPKAKGIV</sequence>
<organism evidence="1">
    <name type="scientific">Tanacetum cinerariifolium</name>
    <name type="common">Dalmatian daisy</name>
    <name type="synonym">Chrysanthemum cinerariifolium</name>
    <dbReference type="NCBI Taxonomy" id="118510"/>
    <lineage>
        <taxon>Eukaryota</taxon>
        <taxon>Viridiplantae</taxon>
        <taxon>Streptophyta</taxon>
        <taxon>Embryophyta</taxon>
        <taxon>Tracheophyta</taxon>
        <taxon>Spermatophyta</taxon>
        <taxon>Magnoliopsida</taxon>
        <taxon>eudicotyledons</taxon>
        <taxon>Gunneridae</taxon>
        <taxon>Pentapetalae</taxon>
        <taxon>asterids</taxon>
        <taxon>campanulids</taxon>
        <taxon>Asterales</taxon>
        <taxon>Asteraceae</taxon>
        <taxon>Asteroideae</taxon>
        <taxon>Anthemideae</taxon>
        <taxon>Anthemidinae</taxon>
        <taxon>Tanacetum</taxon>
    </lineage>
</organism>
<proteinExistence type="predicted"/>
<protein>
    <submittedName>
        <fullName evidence="1">Uncharacterized protein</fullName>
    </submittedName>
</protein>
<reference evidence="1" key="1">
    <citation type="journal article" date="2019" name="Sci. Rep.">
        <title>Draft genome of Tanacetum cinerariifolium, the natural source of mosquito coil.</title>
        <authorList>
            <person name="Yamashiro T."/>
            <person name="Shiraishi A."/>
            <person name="Satake H."/>
            <person name="Nakayama K."/>
        </authorList>
    </citation>
    <scope>NUCLEOTIDE SEQUENCE</scope>
</reference>
<feature type="non-terminal residue" evidence="1">
    <location>
        <position position="116"/>
    </location>
</feature>
<comment type="caution">
    <text evidence="1">The sequence shown here is derived from an EMBL/GenBank/DDBJ whole genome shotgun (WGS) entry which is preliminary data.</text>
</comment>